<organism evidence="2 3">
    <name type="scientific">Astyanax mexicanus</name>
    <name type="common">Blind cave fish</name>
    <name type="synonym">Astyanax fasciatus mexicanus</name>
    <dbReference type="NCBI Taxonomy" id="7994"/>
    <lineage>
        <taxon>Eukaryota</taxon>
        <taxon>Metazoa</taxon>
        <taxon>Chordata</taxon>
        <taxon>Craniata</taxon>
        <taxon>Vertebrata</taxon>
        <taxon>Euteleostomi</taxon>
        <taxon>Actinopterygii</taxon>
        <taxon>Neopterygii</taxon>
        <taxon>Teleostei</taxon>
        <taxon>Ostariophysi</taxon>
        <taxon>Characiformes</taxon>
        <taxon>Characoidei</taxon>
        <taxon>Acestrorhamphidae</taxon>
        <taxon>Acestrorhamphinae</taxon>
        <taxon>Astyanax</taxon>
    </lineage>
</organism>
<dbReference type="InterPro" id="IPR011335">
    <property type="entry name" value="Restrct_endonuc-II-like"/>
</dbReference>
<dbReference type="AlphaFoldDB" id="A0A3B1JIE3"/>
<name>A0A3B1JIE3_ASTMX</name>
<protein>
    <submittedName>
        <fullName evidence="2">Uncharacterized LOC111190676</fullName>
    </submittedName>
</protein>
<dbReference type="STRING" id="7994.ENSAMXP00000041486"/>
<dbReference type="Ensembl" id="ENSAMXT00000057920.1">
    <property type="protein sequence ID" value="ENSAMXP00000041486.1"/>
    <property type="gene ID" value="ENSAMXG00000029383.1"/>
</dbReference>
<evidence type="ECO:0000313" key="3">
    <source>
        <dbReference type="Proteomes" id="UP000018467"/>
    </source>
</evidence>
<reference evidence="3" key="1">
    <citation type="submission" date="2013-03" db="EMBL/GenBank/DDBJ databases">
        <authorList>
            <person name="Jeffery W."/>
            <person name="Warren W."/>
            <person name="Wilson R.K."/>
        </authorList>
    </citation>
    <scope>NUCLEOTIDE SEQUENCE</scope>
    <source>
        <strain evidence="3">female</strain>
    </source>
</reference>
<dbReference type="PANTHER" id="PTHR46609">
    <property type="entry name" value="EXONUCLEASE, PHAGE-TYPE/RECB, C-TERMINAL DOMAIN-CONTAINING PROTEIN"/>
    <property type="match status" value="1"/>
</dbReference>
<reference evidence="2" key="4">
    <citation type="submission" date="2025-09" db="UniProtKB">
        <authorList>
            <consortium name="Ensembl"/>
        </authorList>
    </citation>
    <scope>IDENTIFICATION</scope>
</reference>
<feature type="domain" description="YqaJ viral recombinase" evidence="1">
    <location>
        <begin position="149"/>
        <end position="292"/>
    </location>
</feature>
<reference evidence="3" key="2">
    <citation type="journal article" date="2014" name="Nat. Commun.">
        <title>The cavefish genome reveals candidate genes for eye loss.</title>
        <authorList>
            <person name="McGaugh S.E."/>
            <person name="Gross J.B."/>
            <person name="Aken B."/>
            <person name="Blin M."/>
            <person name="Borowsky R."/>
            <person name="Chalopin D."/>
            <person name="Hinaux H."/>
            <person name="Jeffery W.R."/>
            <person name="Keene A."/>
            <person name="Ma L."/>
            <person name="Minx P."/>
            <person name="Murphy D."/>
            <person name="O'Quin K.E."/>
            <person name="Retaux S."/>
            <person name="Rohner N."/>
            <person name="Searle S.M."/>
            <person name="Stahl B.A."/>
            <person name="Tabin C."/>
            <person name="Volff J.N."/>
            <person name="Yoshizawa M."/>
            <person name="Warren W.C."/>
        </authorList>
    </citation>
    <scope>NUCLEOTIDE SEQUENCE [LARGE SCALE GENOMIC DNA]</scope>
    <source>
        <strain evidence="3">female</strain>
    </source>
</reference>
<proteinExistence type="predicted"/>
<dbReference type="GeneTree" id="ENSGT00990000204177"/>
<dbReference type="Bgee" id="ENSAMXG00000029383">
    <property type="expression patterns" value="Expressed in testis and 3 other cell types or tissues"/>
</dbReference>
<evidence type="ECO:0000259" key="1">
    <source>
        <dbReference type="Pfam" id="PF09588"/>
    </source>
</evidence>
<dbReference type="PANTHER" id="PTHR46609:SF7">
    <property type="match status" value="1"/>
</dbReference>
<dbReference type="Gene3D" id="3.90.320.10">
    <property type="match status" value="1"/>
</dbReference>
<dbReference type="Pfam" id="PF09588">
    <property type="entry name" value="YqaJ"/>
    <property type="match status" value="1"/>
</dbReference>
<dbReference type="InParanoid" id="A0A3B1JIE3"/>
<dbReference type="CDD" id="cd22343">
    <property type="entry name" value="PDDEXK_lambda_exonuclease-like"/>
    <property type="match status" value="1"/>
</dbReference>
<dbReference type="InterPro" id="IPR051703">
    <property type="entry name" value="NF-kappa-B_Signaling_Reg"/>
</dbReference>
<accession>A0A3B1JIE3</accession>
<dbReference type="GO" id="GO:0006281">
    <property type="term" value="P:DNA repair"/>
    <property type="evidence" value="ECO:0007669"/>
    <property type="project" value="UniProtKB-ARBA"/>
</dbReference>
<sequence>MVVIRPRLSRLSEGGIRSTLYKGLVGDLFDLSVLQIGDTYKDFDREEQPLVATMGISDEKTLVETAFGMAQKGSVLSYQLPILPTKSVKMHHDAPSYPSLPLGDYRLLPTDCVHVCTQEEHFFLKSLTVTLDMANKIELATREQAADQEWHQLRRPRITSSRFREVCFVRGAISAESLAERILKGTRQTANMRRGTELEFEAAKEYCRMKNVNYRSSGLIIHPDAPWLGTSPDGLIYDPHAQPPFGLVEIKCPNVKNYVDCKYLQMQYGTPTLRESHSYFWQVQGQLLITGLQWCDFVVCAQEDMLVQRVHVDPKVTATIRERVDQFYFHVYMQKYLACSK</sequence>
<evidence type="ECO:0000313" key="2">
    <source>
        <dbReference type="Ensembl" id="ENSAMXP00000041486.1"/>
    </source>
</evidence>
<dbReference type="SUPFAM" id="SSF52980">
    <property type="entry name" value="Restriction endonuclease-like"/>
    <property type="match status" value="1"/>
</dbReference>
<reference evidence="2" key="3">
    <citation type="submission" date="2025-08" db="UniProtKB">
        <authorList>
            <consortium name="Ensembl"/>
        </authorList>
    </citation>
    <scope>IDENTIFICATION</scope>
</reference>
<keyword evidence="3" id="KW-1185">Reference proteome</keyword>
<dbReference type="InterPro" id="IPR019080">
    <property type="entry name" value="YqaJ_viral_recombinase"/>
</dbReference>
<dbReference type="Proteomes" id="UP000018467">
    <property type="component" value="Unassembled WGS sequence"/>
</dbReference>
<dbReference type="InterPro" id="IPR011604">
    <property type="entry name" value="PDDEXK-like_dom_sf"/>
</dbReference>